<dbReference type="KEGG" id="afx:JZ786_00615"/>
<dbReference type="HAMAP" id="MF_00800">
    <property type="entry name" value="UPF0340"/>
    <property type="match status" value="1"/>
</dbReference>
<evidence type="ECO:0000256" key="1">
    <source>
        <dbReference type="HAMAP-Rule" id="MF_00800"/>
    </source>
</evidence>
<name>A0A9X7Z9F2_9BACL</name>
<dbReference type="AlphaFoldDB" id="A0A9X7Z9F2"/>
<dbReference type="SUPFAM" id="SSF110710">
    <property type="entry name" value="TTHA0583/YokD-like"/>
    <property type="match status" value="1"/>
</dbReference>
<dbReference type="Gene3D" id="3.40.50.10360">
    <property type="entry name" value="Hypothetical protein TT1679"/>
    <property type="match status" value="1"/>
</dbReference>
<dbReference type="NCBIfam" id="TIGR01440">
    <property type="entry name" value="TIGR01440 family protein"/>
    <property type="match status" value="1"/>
</dbReference>
<gene>
    <name evidence="2" type="ORF">JZ786_00615</name>
</gene>
<accession>A0A9X7Z9F2</accession>
<dbReference type="Pfam" id="PF04260">
    <property type="entry name" value="DUF436"/>
    <property type="match status" value="1"/>
</dbReference>
<dbReference type="Proteomes" id="UP000663505">
    <property type="component" value="Chromosome"/>
</dbReference>
<organism evidence="2 3">
    <name type="scientific">Alicyclobacillus mengziensis</name>
    <dbReference type="NCBI Taxonomy" id="2931921"/>
    <lineage>
        <taxon>Bacteria</taxon>
        <taxon>Bacillati</taxon>
        <taxon>Bacillota</taxon>
        <taxon>Bacilli</taxon>
        <taxon>Bacillales</taxon>
        <taxon>Alicyclobacillaceae</taxon>
        <taxon>Alicyclobacillus</taxon>
    </lineage>
</organism>
<dbReference type="EMBL" id="CP071182">
    <property type="protein sequence ID" value="QSO49595.1"/>
    <property type="molecule type" value="Genomic_DNA"/>
</dbReference>
<proteinExistence type="inferred from homology"/>
<keyword evidence="3" id="KW-1185">Reference proteome</keyword>
<reference evidence="2 3" key="1">
    <citation type="submission" date="2021-02" db="EMBL/GenBank/DDBJ databases">
        <title>Alicyclobacillus curvatus sp. nov. and Alicyclobacillus mengziensis sp. nov., two acidophilic bacteria isolated from acid mine drainage.</title>
        <authorList>
            <person name="Huang Y."/>
        </authorList>
    </citation>
    <scope>NUCLEOTIDE SEQUENCE [LARGE SCALE GENOMIC DNA]</scope>
    <source>
        <strain evidence="2 3">S30H14</strain>
    </source>
</reference>
<protein>
    <recommendedName>
        <fullName evidence="1">UPF0340 protein JZ786_00615</fullName>
    </recommendedName>
</protein>
<dbReference type="InterPro" id="IPR028345">
    <property type="entry name" value="Antibiotic_NAT-like"/>
</dbReference>
<sequence length="191" mass="20267">MDLEKVAAQLRESLADLQEQAHLGPGGLLVVGGSTSEVVGKPIGTATSLAVGEVIAREVIQFARNAGCDMAFQCCEHLNRALVVRKSIVAQRGLQEVMARPVPGAGGAMAASAYLQLQDACLVESISADAGMDIGDTLIGMHLKRVVVPVRGRRRDIGQAHLTMARTRPPLIGGSRAVYDEKVFRERLGLT</sequence>
<evidence type="ECO:0000313" key="2">
    <source>
        <dbReference type="EMBL" id="QSO49595.1"/>
    </source>
</evidence>
<dbReference type="InterPro" id="IPR006340">
    <property type="entry name" value="DUF436"/>
</dbReference>
<evidence type="ECO:0000313" key="3">
    <source>
        <dbReference type="Proteomes" id="UP000663505"/>
    </source>
</evidence>
<dbReference type="PIRSF" id="PIRSF007510">
    <property type="entry name" value="UCP007510"/>
    <property type="match status" value="1"/>
</dbReference>
<comment type="similarity">
    <text evidence="1">Belongs to the UPF0340 family.</text>
</comment>